<protein>
    <recommendedName>
        <fullName evidence="2">glutathione transferase</fullName>
        <ecNumber evidence="2">2.5.1.18</ecNumber>
    </recommendedName>
</protein>
<dbReference type="InterPro" id="IPR040079">
    <property type="entry name" value="Glutathione_S-Trfase"/>
</dbReference>
<dbReference type="CDD" id="cd03048">
    <property type="entry name" value="GST_N_Ure2p_like"/>
    <property type="match status" value="1"/>
</dbReference>
<evidence type="ECO:0000259" key="6">
    <source>
        <dbReference type="PROSITE" id="PS50405"/>
    </source>
</evidence>
<dbReference type="PANTHER" id="PTHR44051">
    <property type="entry name" value="GLUTATHIONE S-TRANSFERASE-RELATED"/>
    <property type="match status" value="1"/>
</dbReference>
<evidence type="ECO:0000256" key="2">
    <source>
        <dbReference type="ARBA" id="ARBA00012452"/>
    </source>
</evidence>
<dbReference type="Pfam" id="PF00043">
    <property type="entry name" value="GST_C"/>
    <property type="match status" value="1"/>
</dbReference>
<feature type="domain" description="GST N-terminal" evidence="5">
    <location>
        <begin position="3"/>
        <end position="84"/>
    </location>
</feature>
<dbReference type="SUPFAM" id="SSF47616">
    <property type="entry name" value="GST C-terminal domain-like"/>
    <property type="match status" value="1"/>
</dbReference>
<dbReference type="Gene3D" id="3.40.30.10">
    <property type="entry name" value="Glutaredoxin"/>
    <property type="match status" value="1"/>
</dbReference>
<dbReference type="EC" id="2.5.1.18" evidence="2"/>
<accession>A0A423VRI0</accession>
<name>A0A423VRI0_9PEZI</name>
<dbReference type="PANTHER" id="PTHR44051:SF20">
    <property type="entry name" value="GLUTATHIONE TRANSFERASE 1 (EUROFUNG)"/>
    <property type="match status" value="1"/>
</dbReference>
<evidence type="ECO:0000256" key="3">
    <source>
        <dbReference type="ARBA" id="ARBA00022679"/>
    </source>
</evidence>
<gene>
    <name evidence="7" type="ORF">VMCG_08077</name>
</gene>
<feature type="domain" description="GST C-terminal" evidence="6">
    <location>
        <begin position="92"/>
        <end position="224"/>
    </location>
</feature>
<keyword evidence="8" id="KW-1185">Reference proteome</keyword>
<evidence type="ECO:0000313" key="7">
    <source>
        <dbReference type="EMBL" id="ROV93581.1"/>
    </source>
</evidence>
<dbReference type="Proteomes" id="UP000283895">
    <property type="component" value="Unassembled WGS sequence"/>
</dbReference>
<comment type="catalytic activity">
    <reaction evidence="4">
        <text>RX + glutathione = an S-substituted glutathione + a halide anion + H(+)</text>
        <dbReference type="Rhea" id="RHEA:16437"/>
        <dbReference type="ChEBI" id="CHEBI:15378"/>
        <dbReference type="ChEBI" id="CHEBI:16042"/>
        <dbReference type="ChEBI" id="CHEBI:17792"/>
        <dbReference type="ChEBI" id="CHEBI:57925"/>
        <dbReference type="ChEBI" id="CHEBI:90779"/>
        <dbReference type="EC" id="2.5.1.18"/>
    </reaction>
</comment>
<dbReference type="InterPro" id="IPR036249">
    <property type="entry name" value="Thioredoxin-like_sf"/>
</dbReference>
<dbReference type="PROSITE" id="PS50404">
    <property type="entry name" value="GST_NTER"/>
    <property type="match status" value="1"/>
</dbReference>
<sequence>MTEPIRVWLTPTIPNPWKVVLVLDELHVPYHVVSFRFDDIKKRPFIDLNPNASVPAIEDPNTGVTLWESGAIITYLIDQYDKNLTLTYSDDRVQDKYALHQWLHFQMSLQGPFFHQAGWFNFLHPEKVPSVQDRFNNECKRQLGVLNGVLEGREWLVGEKMTYADLAFVPWNDILHQCIPMSLEDRFAEFPNVKAWHERMTMRDSWKKLADVRKKAMEEQDLAWTGMPRGMPTYQEYMDKIAKGENTRAKD</sequence>
<dbReference type="InterPro" id="IPR004046">
    <property type="entry name" value="GST_C"/>
</dbReference>
<dbReference type="Gene3D" id="1.20.1050.10">
    <property type="match status" value="1"/>
</dbReference>
<dbReference type="SFLD" id="SFLDG00358">
    <property type="entry name" value="Main_(cytGST)"/>
    <property type="match status" value="1"/>
</dbReference>
<dbReference type="STRING" id="356882.A0A423VRI0"/>
<evidence type="ECO:0000259" key="5">
    <source>
        <dbReference type="PROSITE" id="PS50404"/>
    </source>
</evidence>
<proteinExistence type="inferred from homology"/>
<dbReference type="InterPro" id="IPR036282">
    <property type="entry name" value="Glutathione-S-Trfase_C_sf"/>
</dbReference>
<organism evidence="7 8">
    <name type="scientific">Cytospora schulzeri</name>
    <dbReference type="NCBI Taxonomy" id="448051"/>
    <lineage>
        <taxon>Eukaryota</taxon>
        <taxon>Fungi</taxon>
        <taxon>Dikarya</taxon>
        <taxon>Ascomycota</taxon>
        <taxon>Pezizomycotina</taxon>
        <taxon>Sordariomycetes</taxon>
        <taxon>Sordariomycetidae</taxon>
        <taxon>Diaporthales</taxon>
        <taxon>Cytosporaceae</taxon>
        <taxon>Cytospora</taxon>
    </lineage>
</organism>
<evidence type="ECO:0000256" key="1">
    <source>
        <dbReference type="ARBA" id="ARBA00007409"/>
    </source>
</evidence>
<dbReference type="SFLD" id="SFLDS00019">
    <property type="entry name" value="Glutathione_Transferase_(cytos"/>
    <property type="match status" value="1"/>
</dbReference>
<keyword evidence="3" id="KW-0808">Transferase</keyword>
<reference evidence="7 8" key="1">
    <citation type="submission" date="2015-09" db="EMBL/GenBank/DDBJ databases">
        <title>Host preference determinants of Valsa canker pathogens revealed by comparative genomics.</title>
        <authorList>
            <person name="Yin Z."/>
            <person name="Huang L."/>
        </authorList>
    </citation>
    <scope>NUCLEOTIDE SEQUENCE [LARGE SCALE GENOMIC DNA]</scope>
    <source>
        <strain evidence="7 8">03-1</strain>
    </source>
</reference>
<dbReference type="EMBL" id="LKEA01000044">
    <property type="protein sequence ID" value="ROV93581.1"/>
    <property type="molecule type" value="Genomic_DNA"/>
</dbReference>
<dbReference type="SUPFAM" id="SSF52833">
    <property type="entry name" value="Thioredoxin-like"/>
    <property type="match status" value="1"/>
</dbReference>
<evidence type="ECO:0000313" key="8">
    <source>
        <dbReference type="Proteomes" id="UP000283895"/>
    </source>
</evidence>
<dbReference type="AlphaFoldDB" id="A0A423VRI0"/>
<comment type="similarity">
    <text evidence="1">Belongs to the GST superfamily.</text>
</comment>
<dbReference type="InterPro" id="IPR010987">
    <property type="entry name" value="Glutathione-S-Trfase_C-like"/>
</dbReference>
<dbReference type="GO" id="GO:0004364">
    <property type="term" value="F:glutathione transferase activity"/>
    <property type="evidence" value="ECO:0007669"/>
    <property type="project" value="UniProtKB-EC"/>
</dbReference>
<comment type="caution">
    <text evidence="7">The sequence shown here is derived from an EMBL/GenBank/DDBJ whole genome shotgun (WGS) entry which is preliminary data.</text>
</comment>
<evidence type="ECO:0000256" key="4">
    <source>
        <dbReference type="ARBA" id="ARBA00047960"/>
    </source>
</evidence>
<dbReference type="InterPro" id="IPR004045">
    <property type="entry name" value="Glutathione_S-Trfase_N"/>
</dbReference>
<dbReference type="Pfam" id="PF13409">
    <property type="entry name" value="GST_N_2"/>
    <property type="match status" value="1"/>
</dbReference>
<dbReference type="PROSITE" id="PS50405">
    <property type="entry name" value="GST_CTER"/>
    <property type="match status" value="1"/>
</dbReference>
<dbReference type="OrthoDB" id="422574at2759"/>
<dbReference type="SFLD" id="SFLDG01151">
    <property type="entry name" value="Main.2:_Nu-like"/>
    <property type="match status" value="1"/>
</dbReference>